<dbReference type="RefSeq" id="WP_187597311.1">
    <property type="nucleotide sequence ID" value="NZ_CP060714.1"/>
</dbReference>
<evidence type="ECO:0000256" key="1">
    <source>
        <dbReference type="SAM" id="MobiDB-lite"/>
    </source>
</evidence>
<accession>A0A7G9RN71</accession>
<protein>
    <submittedName>
        <fullName evidence="4">TIGR02099 family protein</fullName>
    </submittedName>
</protein>
<gene>
    <name evidence="4" type="ORF">H9K76_21610</name>
</gene>
<dbReference type="KEGG" id="drg:H9K76_21610"/>
<dbReference type="EMBL" id="CP060714">
    <property type="protein sequence ID" value="QNN57046.1"/>
    <property type="molecule type" value="Genomic_DNA"/>
</dbReference>
<dbReference type="InterPro" id="IPR025263">
    <property type="entry name" value="YhdP_central"/>
</dbReference>
<name>A0A7G9RN71_9BURK</name>
<evidence type="ECO:0000259" key="3">
    <source>
        <dbReference type="Pfam" id="PF13116"/>
    </source>
</evidence>
<keyword evidence="2" id="KW-1133">Transmembrane helix</keyword>
<feature type="domain" description="YhdP central" evidence="3">
    <location>
        <begin position="14"/>
        <end position="1376"/>
    </location>
</feature>
<evidence type="ECO:0000313" key="5">
    <source>
        <dbReference type="Proteomes" id="UP000515811"/>
    </source>
</evidence>
<proteinExistence type="predicted"/>
<feature type="compositionally biased region" description="Polar residues" evidence="1">
    <location>
        <begin position="1402"/>
        <end position="1413"/>
    </location>
</feature>
<organism evidence="4 5">
    <name type="scientific">Diaphorobacter ruginosibacter</name>
    <dbReference type="NCBI Taxonomy" id="1715720"/>
    <lineage>
        <taxon>Bacteria</taxon>
        <taxon>Pseudomonadati</taxon>
        <taxon>Pseudomonadota</taxon>
        <taxon>Betaproteobacteria</taxon>
        <taxon>Burkholderiales</taxon>
        <taxon>Comamonadaceae</taxon>
        <taxon>Diaphorobacter</taxon>
    </lineage>
</organism>
<dbReference type="PANTHER" id="PTHR38690">
    <property type="entry name" value="PROTEASE-RELATED"/>
    <property type="match status" value="1"/>
</dbReference>
<evidence type="ECO:0000256" key="2">
    <source>
        <dbReference type="SAM" id="Phobius"/>
    </source>
</evidence>
<dbReference type="NCBIfam" id="TIGR02099">
    <property type="entry name" value="YhdP family protein"/>
    <property type="match status" value="1"/>
</dbReference>
<feature type="transmembrane region" description="Helical" evidence="2">
    <location>
        <begin position="21"/>
        <end position="44"/>
    </location>
</feature>
<reference evidence="4 5" key="1">
    <citation type="submission" date="2020-08" db="EMBL/GenBank/DDBJ databases">
        <title>Genome sequence of Diaphorobacter ruginosibacter DSM 27467T.</title>
        <authorList>
            <person name="Hyun D.-W."/>
            <person name="Bae J.-W."/>
        </authorList>
    </citation>
    <scope>NUCLEOTIDE SEQUENCE [LARGE SCALE GENOMIC DNA]</scope>
    <source>
        <strain evidence="4 5">DSM 27467</strain>
    </source>
</reference>
<dbReference type="Pfam" id="PF13116">
    <property type="entry name" value="YhdP"/>
    <property type="match status" value="1"/>
</dbReference>
<keyword evidence="5" id="KW-1185">Reference proteome</keyword>
<keyword evidence="2" id="KW-0812">Transmembrane</keyword>
<sequence length="1413" mass="150822">MTEQPSHPSRLLKLFAGLARWLLWLLLAFWLLVAVAWGLLHGLIVPRIGEFRQQVQTQVGKALGVPVVIGGLSARSEGLIPTLELTDVQLLDPRGREALRLPQVVAAISPRSLLHLGFEQLYLKGPELDVRRDAEGNVFIAGIHLKDGAGDDTQAGDWLFSQSEIAILHGQVRWTDELRGAPPLALRDVNLVVRNGAWRHSMRLDATPPEGWGERFSLRANFREPIWSVRSGNFKAWSGQIHADLPSGDVSRLHQYADLGALRVSEGHGAVRAWADVRRGVVVGGVADVALSQVRATLGERLEPLSLTSVKGRLGFQQLANGFEASVQNLEFSTDDGRHWPSSTLFLTQLGKGSANPAGEHGELRASQVNLEALAQIASRLPLGEKLHEELLRAAPRGMLSHLEAKWTGPLDAPRQYQASGLVQDLALSMPGAQAGGAPASHLPGVQGARVQFSLTQAGGSAELSIANGALAFPGVFEEPVIPMQQLSTTVNWQIDGERIQVDAPHLRFANADAAGEAKIAWRTADARKSSSGSRFPGVLTLSGSFARADGARVHRYLPLGIPEHTRHYVRDAVQAGAVTHAQFRVKGDLHDFPFSKPEQGEFHIAAQVKNVNYTYVPPALQPAGEWPWPPLTALAGELVFDRSSMQIRNASGTLGGNAQVRLRSANAQIPDLDHPVVGVDADARGPLADMLALVSKSHIAQLIDHALDEVVATGPADLKLQLSLPIDHIAQSRVQGSVKLAGNDIQFMPEVPQVTQAQGSVQFSESGFSLVGLQGKAMGGDVKLEGGMRSLPQPQALLKSPVQIRAQGTATAEGLRAIAPSGPLAALAQRASGSTPYTVQVGVRRGIPELLIMASLDGMALDLPAPLGKAAQGERAVRFETQLTQASLEASAAAAAAGQASRAALQDHLTVDVGGLGSVVYLRQMTERDQPDRVLRGAIAMGLREGQQAKLPDSGVAADLTLGDVDVDAWAALLAGDAAPPHAGVSAATEPIAPTAPLAPAASAKASADADKVSGYLPSRGTLKARSLEWKGRRLHDVNASIARPRGIWQVNAQADELSGYIEFRPESDTVPAPGLVHARLERLRLPQASDGDADDLLDDEPRNLPALDIVVEDFEMRGRHLGRIEVGARNAVSGDGRREWKLSHLNLITPEATFNSSGNWALVGGSGARAVRRTEMNFELDVRDSGDLLKRFGMPDVVRRGKGRMTGQVAWTGAPLSPDYPSMTGQVHVDMQAGQFLKADPGLAKLLSVLSLQSIPRRLTLDFRDVFSEGFAFDFVRGDVRIERGVATTNNLQMKGLNAAVLMEGKADLQAETQDLHVVVVPEINAMTASLVATAINPVIGLGSFLAQVFLRGPLIQAATQEFRIDGTWSDPRVEKMTKRSKAATEAARNGAPASGQTGGTTANDTAGETQ</sequence>
<feature type="region of interest" description="Disordered" evidence="1">
    <location>
        <begin position="1376"/>
        <end position="1413"/>
    </location>
</feature>
<dbReference type="InterPro" id="IPR011836">
    <property type="entry name" value="YhdP"/>
</dbReference>
<evidence type="ECO:0000313" key="4">
    <source>
        <dbReference type="EMBL" id="QNN57046.1"/>
    </source>
</evidence>
<keyword evidence="2" id="KW-0472">Membrane</keyword>
<dbReference type="PANTHER" id="PTHR38690:SF1">
    <property type="entry name" value="PROTEASE"/>
    <property type="match status" value="1"/>
</dbReference>
<dbReference type="Proteomes" id="UP000515811">
    <property type="component" value="Chromosome"/>
</dbReference>